<reference evidence="2" key="1">
    <citation type="submission" date="2020-03" db="EMBL/GenBank/DDBJ databases">
        <authorList>
            <person name="Weist P."/>
        </authorList>
    </citation>
    <scope>NUCLEOTIDE SEQUENCE</scope>
</reference>
<dbReference type="EMBL" id="CADEAL010000485">
    <property type="protein sequence ID" value="CAB1420854.1"/>
    <property type="molecule type" value="Genomic_DNA"/>
</dbReference>
<evidence type="ECO:0000313" key="3">
    <source>
        <dbReference type="Proteomes" id="UP001153269"/>
    </source>
</evidence>
<evidence type="ECO:0000313" key="2">
    <source>
        <dbReference type="EMBL" id="CAB1420854.1"/>
    </source>
</evidence>
<evidence type="ECO:0000256" key="1">
    <source>
        <dbReference type="SAM" id="MobiDB-lite"/>
    </source>
</evidence>
<sequence length="158" mass="17265">MCRLSWLHSQSPNHSASARGTHNATTFKYAVFGPANRWAPQPGVKRLPDLKARGFPLLMAGSMRYINKQRGSVCAGSQHRWLWWLQYGAHHPGRLLGSALPGGWAHEQGFQLEELSDLLSDGSLTLPCPDNFLRSARRAGANGRPASKCGAPPLDEAP</sequence>
<gene>
    <name evidence="2" type="ORF">PLEPLA_LOCUS8731</name>
</gene>
<dbReference type="Proteomes" id="UP001153269">
    <property type="component" value="Unassembled WGS sequence"/>
</dbReference>
<comment type="caution">
    <text evidence="2">The sequence shown here is derived from an EMBL/GenBank/DDBJ whole genome shotgun (WGS) entry which is preliminary data.</text>
</comment>
<protein>
    <submittedName>
        <fullName evidence="2">Uncharacterized protein</fullName>
    </submittedName>
</protein>
<keyword evidence="3" id="KW-1185">Reference proteome</keyword>
<proteinExistence type="predicted"/>
<accession>A0A9N7TZA2</accession>
<feature type="region of interest" description="Disordered" evidence="1">
    <location>
        <begin position="137"/>
        <end position="158"/>
    </location>
</feature>
<name>A0A9N7TZA2_PLEPL</name>
<dbReference type="AlphaFoldDB" id="A0A9N7TZA2"/>
<organism evidence="2 3">
    <name type="scientific">Pleuronectes platessa</name>
    <name type="common">European plaice</name>
    <dbReference type="NCBI Taxonomy" id="8262"/>
    <lineage>
        <taxon>Eukaryota</taxon>
        <taxon>Metazoa</taxon>
        <taxon>Chordata</taxon>
        <taxon>Craniata</taxon>
        <taxon>Vertebrata</taxon>
        <taxon>Euteleostomi</taxon>
        <taxon>Actinopterygii</taxon>
        <taxon>Neopterygii</taxon>
        <taxon>Teleostei</taxon>
        <taxon>Neoteleostei</taxon>
        <taxon>Acanthomorphata</taxon>
        <taxon>Carangaria</taxon>
        <taxon>Pleuronectiformes</taxon>
        <taxon>Pleuronectoidei</taxon>
        <taxon>Pleuronectidae</taxon>
        <taxon>Pleuronectes</taxon>
    </lineage>
</organism>